<gene>
    <name evidence="2" type="ORF">A2571_02280</name>
</gene>
<organism evidence="2 3">
    <name type="scientific">Candidatus Vogelbacteria bacterium RIFOXYD1_FULL_44_32</name>
    <dbReference type="NCBI Taxonomy" id="1802438"/>
    <lineage>
        <taxon>Bacteria</taxon>
        <taxon>Candidatus Vogeliibacteriota</taxon>
    </lineage>
</organism>
<reference evidence="2 3" key="1">
    <citation type="journal article" date="2016" name="Nat. Commun.">
        <title>Thousands of microbial genomes shed light on interconnected biogeochemical processes in an aquifer system.</title>
        <authorList>
            <person name="Anantharaman K."/>
            <person name="Brown C.T."/>
            <person name="Hug L.A."/>
            <person name="Sharon I."/>
            <person name="Castelle C.J."/>
            <person name="Probst A.J."/>
            <person name="Thomas B.C."/>
            <person name="Singh A."/>
            <person name="Wilkins M.J."/>
            <person name="Karaoz U."/>
            <person name="Brodie E.L."/>
            <person name="Williams K.H."/>
            <person name="Hubbard S.S."/>
            <person name="Banfield J.F."/>
        </authorList>
    </citation>
    <scope>NUCLEOTIDE SEQUENCE [LARGE SCALE GENOMIC DNA]</scope>
</reference>
<protein>
    <submittedName>
        <fullName evidence="2">Uncharacterized protein</fullName>
    </submittedName>
</protein>
<comment type="caution">
    <text evidence="2">The sequence shown here is derived from an EMBL/GenBank/DDBJ whole genome shotgun (WGS) entry which is preliminary data.</text>
</comment>
<name>A0A1G2QDE7_9BACT</name>
<evidence type="ECO:0000313" key="2">
    <source>
        <dbReference type="EMBL" id="OHA58574.1"/>
    </source>
</evidence>
<dbReference type="Proteomes" id="UP000177043">
    <property type="component" value="Unassembled WGS sequence"/>
</dbReference>
<keyword evidence="1" id="KW-0812">Transmembrane</keyword>
<feature type="transmembrane region" description="Helical" evidence="1">
    <location>
        <begin position="6"/>
        <end position="26"/>
    </location>
</feature>
<sequence length="176" mass="20547">MNLGYLSAAPGGAQVSFFLIFWFNLGRKSAVARKGEQVMFWYLLFGWVLPDTYVMDRCLEGVSHFAYLLDWAKDQRFILNREDIRAAKDWMRWEKRAVERGYIPVAAENYHDHLEEHGYCLLEFDGPIEPQTYALPFWNTHRLWESKPCLYPGVATGEPFSRETAQQGAEFSVPKR</sequence>
<dbReference type="STRING" id="1802438.A2571_02280"/>
<dbReference type="EMBL" id="MHTJ01000003">
    <property type="protein sequence ID" value="OHA58574.1"/>
    <property type="molecule type" value="Genomic_DNA"/>
</dbReference>
<accession>A0A1G2QDE7</accession>
<evidence type="ECO:0000313" key="3">
    <source>
        <dbReference type="Proteomes" id="UP000177043"/>
    </source>
</evidence>
<feature type="transmembrane region" description="Helical" evidence="1">
    <location>
        <begin position="38"/>
        <end position="55"/>
    </location>
</feature>
<evidence type="ECO:0000256" key="1">
    <source>
        <dbReference type="SAM" id="Phobius"/>
    </source>
</evidence>
<keyword evidence="1" id="KW-0472">Membrane</keyword>
<keyword evidence="1" id="KW-1133">Transmembrane helix</keyword>
<proteinExistence type="predicted"/>
<dbReference type="AlphaFoldDB" id="A0A1G2QDE7"/>